<dbReference type="InterPro" id="IPR003594">
    <property type="entry name" value="HATPase_dom"/>
</dbReference>
<dbReference type="GO" id="GO:0000155">
    <property type="term" value="F:phosphorelay sensor kinase activity"/>
    <property type="evidence" value="ECO:0007669"/>
    <property type="project" value="InterPro"/>
</dbReference>
<evidence type="ECO:0000256" key="2">
    <source>
        <dbReference type="ARBA" id="ARBA00004651"/>
    </source>
</evidence>
<evidence type="ECO:0000313" key="19">
    <source>
        <dbReference type="Proteomes" id="UP000317366"/>
    </source>
</evidence>
<dbReference type="Gene3D" id="3.30.565.10">
    <property type="entry name" value="Histidine kinase-like ATPase, C-terminal domain"/>
    <property type="match status" value="1"/>
</dbReference>
<dbReference type="InterPro" id="IPR003661">
    <property type="entry name" value="HisK_dim/P_dom"/>
</dbReference>
<dbReference type="Pfam" id="PF02518">
    <property type="entry name" value="HATPase_c"/>
    <property type="match status" value="1"/>
</dbReference>
<dbReference type="InterPro" id="IPR003660">
    <property type="entry name" value="HAMP_dom"/>
</dbReference>
<protein>
    <recommendedName>
        <fullName evidence="3">histidine kinase</fullName>
        <ecNumber evidence="3">2.7.13.3</ecNumber>
    </recommendedName>
</protein>
<evidence type="ECO:0000256" key="13">
    <source>
        <dbReference type="ARBA" id="ARBA00023136"/>
    </source>
</evidence>
<dbReference type="CDD" id="cd06225">
    <property type="entry name" value="HAMP"/>
    <property type="match status" value="1"/>
</dbReference>
<dbReference type="InterPro" id="IPR004358">
    <property type="entry name" value="Sig_transdc_His_kin-like_C"/>
</dbReference>
<dbReference type="PANTHER" id="PTHR45528">
    <property type="entry name" value="SENSOR HISTIDINE KINASE CPXA"/>
    <property type="match status" value="1"/>
</dbReference>
<feature type="domain" description="Histidine kinase" evidence="16">
    <location>
        <begin position="254"/>
        <end position="476"/>
    </location>
</feature>
<dbReference type="Pfam" id="PF00672">
    <property type="entry name" value="HAMP"/>
    <property type="match status" value="1"/>
</dbReference>
<keyword evidence="10" id="KW-0067">ATP-binding</keyword>
<proteinExistence type="predicted"/>
<dbReference type="Gene3D" id="6.10.340.10">
    <property type="match status" value="1"/>
</dbReference>
<evidence type="ECO:0000256" key="7">
    <source>
        <dbReference type="ARBA" id="ARBA00022692"/>
    </source>
</evidence>
<evidence type="ECO:0000259" key="17">
    <source>
        <dbReference type="PROSITE" id="PS50885"/>
    </source>
</evidence>
<keyword evidence="7 15" id="KW-0812">Transmembrane</keyword>
<keyword evidence="14" id="KW-0175">Coiled coil</keyword>
<evidence type="ECO:0000256" key="4">
    <source>
        <dbReference type="ARBA" id="ARBA00022475"/>
    </source>
</evidence>
<evidence type="ECO:0000256" key="5">
    <source>
        <dbReference type="ARBA" id="ARBA00022553"/>
    </source>
</evidence>
<dbReference type="FunFam" id="3.30.565.10:FF:000006">
    <property type="entry name" value="Sensor histidine kinase WalK"/>
    <property type="match status" value="1"/>
</dbReference>
<comment type="catalytic activity">
    <reaction evidence="1">
        <text>ATP + protein L-histidine = ADP + protein N-phospho-L-histidine.</text>
        <dbReference type="EC" id="2.7.13.3"/>
    </reaction>
</comment>
<dbReference type="Proteomes" id="UP000317366">
    <property type="component" value="Unassembled WGS sequence"/>
</dbReference>
<dbReference type="InterPro" id="IPR036890">
    <property type="entry name" value="HATPase_C_sf"/>
</dbReference>
<evidence type="ECO:0000256" key="15">
    <source>
        <dbReference type="SAM" id="Phobius"/>
    </source>
</evidence>
<dbReference type="SUPFAM" id="SSF47384">
    <property type="entry name" value="Homodimeric domain of signal transducing histidine kinase"/>
    <property type="match status" value="1"/>
</dbReference>
<dbReference type="CDD" id="cd00082">
    <property type="entry name" value="HisKA"/>
    <property type="match status" value="1"/>
</dbReference>
<dbReference type="InterPro" id="IPR005467">
    <property type="entry name" value="His_kinase_dom"/>
</dbReference>
<gene>
    <name evidence="18" type="ORF">E6K77_11140</name>
</gene>
<keyword evidence="13 15" id="KW-0472">Membrane</keyword>
<dbReference type="Pfam" id="PF00512">
    <property type="entry name" value="HisKA"/>
    <property type="match status" value="1"/>
</dbReference>
<evidence type="ECO:0000256" key="9">
    <source>
        <dbReference type="ARBA" id="ARBA00022777"/>
    </source>
</evidence>
<keyword evidence="12" id="KW-0902">Two-component regulatory system</keyword>
<keyword evidence="8" id="KW-0547">Nucleotide-binding</keyword>
<comment type="caution">
    <text evidence="18">The sequence shown here is derived from an EMBL/GenBank/DDBJ whole genome shotgun (WGS) entry which is preliminary data.</text>
</comment>
<evidence type="ECO:0000256" key="10">
    <source>
        <dbReference type="ARBA" id="ARBA00022840"/>
    </source>
</evidence>
<evidence type="ECO:0000256" key="3">
    <source>
        <dbReference type="ARBA" id="ARBA00012438"/>
    </source>
</evidence>
<keyword evidence="5" id="KW-0597">Phosphoprotein</keyword>
<dbReference type="SUPFAM" id="SSF55874">
    <property type="entry name" value="ATPase domain of HSP90 chaperone/DNA topoisomerase II/histidine kinase"/>
    <property type="match status" value="1"/>
</dbReference>
<evidence type="ECO:0000256" key="8">
    <source>
        <dbReference type="ARBA" id="ARBA00022741"/>
    </source>
</evidence>
<comment type="subcellular location">
    <subcellularLocation>
        <location evidence="2">Cell membrane</location>
        <topology evidence="2">Multi-pass membrane protein</topology>
    </subcellularLocation>
</comment>
<dbReference type="GO" id="GO:0005886">
    <property type="term" value="C:plasma membrane"/>
    <property type="evidence" value="ECO:0007669"/>
    <property type="project" value="UniProtKB-SubCell"/>
</dbReference>
<dbReference type="PANTHER" id="PTHR45528:SF1">
    <property type="entry name" value="SENSOR HISTIDINE KINASE CPXA"/>
    <property type="match status" value="1"/>
</dbReference>
<organism evidence="18 19">
    <name type="scientific">Eiseniibacteriota bacterium</name>
    <dbReference type="NCBI Taxonomy" id="2212470"/>
    <lineage>
        <taxon>Bacteria</taxon>
        <taxon>Candidatus Eiseniibacteriota</taxon>
    </lineage>
</organism>
<evidence type="ECO:0000256" key="1">
    <source>
        <dbReference type="ARBA" id="ARBA00000085"/>
    </source>
</evidence>
<dbReference type="GO" id="GO:0005524">
    <property type="term" value="F:ATP binding"/>
    <property type="evidence" value="ECO:0007669"/>
    <property type="project" value="UniProtKB-KW"/>
</dbReference>
<feature type="transmembrane region" description="Helical" evidence="15">
    <location>
        <begin position="169"/>
        <end position="190"/>
    </location>
</feature>
<dbReference type="SMART" id="SM00304">
    <property type="entry name" value="HAMP"/>
    <property type="match status" value="1"/>
</dbReference>
<sequence>MTRFGLGRSLFWTIAAIFLLTTVVGTLLQALVASAVLQPLEAREAKARAELAASAVAGAIAAAPSPPRGAELDSLLERQRESVRPAWIVFRGTDGTIASAPAGRFIALEGSRGDSSSSATGRQDARGRFEIIARRAVTRGPTVIGEVQVMRRNWSRGAMGIVGSRNSILLFPIAIIASAFAGLVLVRLLVRRLHAMEILAARVAEGDLTVRLTDRSGDEIGRLAEQLNRMTERLAVARSQIEATELERRQLFADITHELATPLTSIRGYAETMLDPGVPVSQEERTQYVRGLLDESRRMDLLIRDLFDLARLEAGAPLSRVRLDWAALCRNTIERFEPRFRRAGLSLSWNQSAHEAWIEADGHRMEQVLENLLVNALRYVPEGGAVQVELTPESGERFGLTVRDNGPGIPAEELPLVFKRFYRGAGSSGGTATDQGGSGLGLAIVREIVERHGGTVRARGNTPRGLAITVELPGRGPETKERAS</sequence>
<dbReference type="PROSITE" id="PS50109">
    <property type="entry name" value="HIS_KIN"/>
    <property type="match status" value="1"/>
</dbReference>
<dbReference type="EC" id="2.7.13.3" evidence="3"/>
<keyword evidence="9 18" id="KW-0418">Kinase</keyword>
<dbReference type="Gene3D" id="1.10.287.130">
    <property type="match status" value="1"/>
</dbReference>
<reference evidence="18 19" key="1">
    <citation type="journal article" date="2019" name="Nat. Microbiol.">
        <title>Mediterranean grassland soil C-N compound turnover is dependent on rainfall and depth, and is mediated by genomically divergent microorganisms.</title>
        <authorList>
            <person name="Diamond S."/>
            <person name="Andeer P.F."/>
            <person name="Li Z."/>
            <person name="Crits-Christoph A."/>
            <person name="Burstein D."/>
            <person name="Anantharaman K."/>
            <person name="Lane K.R."/>
            <person name="Thomas B.C."/>
            <person name="Pan C."/>
            <person name="Northen T.R."/>
            <person name="Banfield J.F."/>
        </authorList>
    </citation>
    <scope>NUCLEOTIDE SEQUENCE [LARGE SCALE GENOMIC DNA]</scope>
    <source>
        <strain evidence="18">WS_7</strain>
    </source>
</reference>
<dbReference type="FunFam" id="1.10.287.130:FF:000001">
    <property type="entry name" value="Two-component sensor histidine kinase"/>
    <property type="match status" value="1"/>
</dbReference>
<feature type="coiled-coil region" evidence="14">
    <location>
        <begin position="220"/>
        <end position="247"/>
    </location>
</feature>
<dbReference type="SMART" id="SM00388">
    <property type="entry name" value="HisKA"/>
    <property type="match status" value="1"/>
</dbReference>
<evidence type="ECO:0000313" key="18">
    <source>
        <dbReference type="EMBL" id="TMQ61113.1"/>
    </source>
</evidence>
<evidence type="ECO:0000259" key="16">
    <source>
        <dbReference type="PROSITE" id="PS50109"/>
    </source>
</evidence>
<dbReference type="AlphaFoldDB" id="A0A538TBU3"/>
<evidence type="ECO:0000256" key="6">
    <source>
        <dbReference type="ARBA" id="ARBA00022679"/>
    </source>
</evidence>
<dbReference type="PROSITE" id="PS50885">
    <property type="entry name" value="HAMP"/>
    <property type="match status" value="1"/>
</dbReference>
<accession>A0A538TBU3</accession>
<evidence type="ECO:0000256" key="14">
    <source>
        <dbReference type="SAM" id="Coils"/>
    </source>
</evidence>
<dbReference type="SUPFAM" id="SSF158472">
    <property type="entry name" value="HAMP domain-like"/>
    <property type="match status" value="1"/>
</dbReference>
<dbReference type="SMART" id="SM00387">
    <property type="entry name" value="HATPase_c"/>
    <property type="match status" value="1"/>
</dbReference>
<feature type="domain" description="HAMP" evidence="17">
    <location>
        <begin position="187"/>
        <end position="239"/>
    </location>
</feature>
<keyword evidence="6" id="KW-0808">Transferase</keyword>
<keyword evidence="4" id="KW-1003">Cell membrane</keyword>
<dbReference type="PRINTS" id="PR00344">
    <property type="entry name" value="BCTRLSENSOR"/>
</dbReference>
<dbReference type="EMBL" id="VBOX01000113">
    <property type="protein sequence ID" value="TMQ61113.1"/>
    <property type="molecule type" value="Genomic_DNA"/>
</dbReference>
<evidence type="ECO:0000256" key="11">
    <source>
        <dbReference type="ARBA" id="ARBA00022989"/>
    </source>
</evidence>
<evidence type="ECO:0000256" key="12">
    <source>
        <dbReference type="ARBA" id="ARBA00023012"/>
    </source>
</evidence>
<dbReference type="InterPro" id="IPR050398">
    <property type="entry name" value="HssS/ArlS-like"/>
</dbReference>
<keyword evidence="11 15" id="KW-1133">Transmembrane helix</keyword>
<dbReference type="CDD" id="cd00075">
    <property type="entry name" value="HATPase"/>
    <property type="match status" value="1"/>
</dbReference>
<dbReference type="InterPro" id="IPR036097">
    <property type="entry name" value="HisK_dim/P_sf"/>
</dbReference>
<name>A0A538TBU3_UNCEI</name>